<dbReference type="InterPro" id="IPR051348">
    <property type="entry name" value="U-box_ubiquitin_ligases"/>
</dbReference>
<evidence type="ECO:0000256" key="1">
    <source>
        <dbReference type="ARBA" id="ARBA00000900"/>
    </source>
</evidence>
<keyword evidence="4 8" id="KW-0547">Nucleotide-binding</keyword>
<evidence type="ECO:0000256" key="9">
    <source>
        <dbReference type="RuleBase" id="RU000304"/>
    </source>
</evidence>
<proteinExistence type="inferred from homology"/>
<evidence type="ECO:0000256" key="6">
    <source>
        <dbReference type="ARBA" id="ARBA00022786"/>
    </source>
</evidence>
<keyword evidence="3" id="KW-0808">Transferase</keyword>
<dbReference type="SMART" id="SM00220">
    <property type="entry name" value="S_TKc"/>
    <property type="match status" value="1"/>
</dbReference>
<comment type="catalytic activity">
    <reaction evidence="1">
        <text>S-ubiquitinyl-[E2 ubiquitin-conjugating enzyme]-L-cysteine + [acceptor protein]-L-lysine = [E2 ubiquitin-conjugating enzyme]-L-cysteine + N(6)-ubiquitinyl-[acceptor protein]-L-lysine.</text>
        <dbReference type="EC" id="2.3.2.27"/>
    </reaction>
</comment>
<feature type="region of interest" description="Disordered" evidence="10">
    <location>
        <begin position="76"/>
        <end position="96"/>
    </location>
</feature>
<dbReference type="EC" id="2.3.2.27" evidence="2"/>
<dbReference type="PANTHER" id="PTHR45647:SF154">
    <property type="entry name" value="OS11G0618300 PROTEIN"/>
    <property type="match status" value="1"/>
</dbReference>
<dbReference type="GO" id="GO:0005524">
    <property type="term" value="F:ATP binding"/>
    <property type="evidence" value="ECO:0007669"/>
    <property type="project" value="UniProtKB-UniRule"/>
</dbReference>
<evidence type="ECO:0000313" key="12">
    <source>
        <dbReference type="EMBL" id="KAJ4794828.1"/>
    </source>
</evidence>
<feature type="compositionally biased region" description="Polar residues" evidence="10">
    <location>
        <begin position="78"/>
        <end position="89"/>
    </location>
</feature>
<evidence type="ECO:0000256" key="7">
    <source>
        <dbReference type="ARBA" id="ARBA00022840"/>
    </source>
</evidence>
<dbReference type="PROSITE" id="PS00107">
    <property type="entry name" value="PROTEIN_KINASE_ATP"/>
    <property type="match status" value="1"/>
</dbReference>
<evidence type="ECO:0000256" key="5">
    <source>
        <dbReference type="ARBA" id="ARBA00022777"/>
    </source>
</evidence>
<dbReference type="Gene3D" id="1.10.510.10">
    <property type="entry name" value="Transferase(Phosphotransferase) domain 1"/>
    <property type="match status" value="1"/>
</dbReference>
<dbReference type="InterPro" id="IPR011009">
    <property type="entry name" value="Kinase-like_dom_sf"/>
</dbReference>
<protein>
    <recommendedName>
        <fullName evidence="2">RING-type E3 ubiquitin transferase</fullName>
        <ecNumber evidence="2">2.3.2.27</ecNumber>
    </recommendedName>
</protein>
<dbReference type="PROSITE" id="PS50011">
    <property type="entry name" value="PROTEIN_KINASE_DOM"/>
    <property type="match status" value="1"/>
</dbReference>
<dbReference type="SUPFAM" id="SSF56112">
    <property type="entry name" value="Protein kinase-like (PK-like)"/>
    <property type="match status" value="1"/>
</dbReference>
<dbReference type="PANTHER" id="PTHR45647">
    <property type="entry name" value="OS02G0152300 PROTEIN"/>
    <property type="match status" value="1"/>
</dbReference>
<comment type="similarity">
    <text evidence="9">Belongs to the protein kinase superfamily.</text>
</comment>
<dbReference type="EMBL" id="JAMFTS010000002">
    <property type="protein sequence ID" value="KAJ4794828.1"/>
    <property type="molecule type" value="Genomic_DNA"/>
</dbReference>
<name>A0AAV8FVG9_9POAL</name>
<evidence type="ECO:0000313" key="13">
    <source>
        <dbReference type="Proteomes" id="UP001140206"/>
    </source>
</evidence>
<dbReference type="GO" id="GO:0061630">
    <property type="term" value="F:ubiquitin protein ligase activity"/>
    <property type="evidence" value="ECO:0007669"/>
    <property type="project" value="UniProtKB-EC"/>
</dbReference>
<feature type="domain" description="Protein kinase" evidence="11">
    <location>
        <begin position="1"/>
        <end position="402"/>
    </location>
</feature>
<evidence type="ECO:0000256" key="2">
    <source>
        <dbReference type="ARBA" id="ARBA00012483"/>
    </source>
</evidence>
<keyword evidence="9" id="KW-0723">Serine/threonine-protein kinase</keyword>
<evidence type="ECO:0000256" key="8">
    <source>
        <dbReference type="PROSITE-ProRule" id="PRU10141"/>
    </source>
</evidence>
<dbReference type="PROSITE" id="PS00108">
    <property type="entry name" value="PROTEIN_KINASE_ST"/>
    <property type="match status" value="1"/>
</dbReference>
<gene>
    <name evidence="12" type="ORF">LUZ62_046074</name>
</gene>
<evidence type="ECO:0000256" key="4">
    <source>
        <dbReference type="ARBA" id="ARBA00022741"/>
    </source>
</evidence>
<reference evidence="12" key="1">
    <citation type="submission" date="2022-08" db="EMBL/GenBank/DDBJ databases">
        <authorList>
            <person name="Marques A."/>
        </authorList>
    </citation>
    <scope>NUCLEOTIDE SEQUENCE</scope>
    <source>
        <strain evidence="12">RhyPub2mFocal</strain>
        <tissue evidence="12">Leaves</tissue>
    </source>
</reference>
<keyword evidence="6" id="KW-0833">Ubl conjugation pathway</keyword>
<dbReference type="InterPro" id="IPR000719">
    <property type="entry name" value="Prot_kinase_dom"/>
</dbReference>
<dbReference type="Proteomes" id="UP001140206">
    <property type="component" value="Chromosome 2"/>
</dbReference>
<keyword evidence="13" id="KW-1185">Reference proteome</keyword>
<evidence type="ECO:0000259" key="11">
    <source>
        <dbReference type="PROSITE" id="PS50011"/>
    </source>
</evidence>
<comment type="caution">
    <text evidence="12">The sequence shown here is derived from an EMBL/GenBank/DDBJ whole genome shotgun (WGS) entry which is preliminary data.</text>
</comment>
<evidence type="ECO:0000256" key="3">
    <source>
        <dbReference type="ARBA" id="ARBA00022679"/>
    </source>
</evidence>
<accession>A0AAV8FVG9</accession>
<dbReference type="InterPro" id="IPR008271">
    <property type="entry name" value="Ser/Thr_kinase_AS"/>
</dbReference>
<keyword evidence="7 8" id="KW-0067">ATP-binding</keyword>
<evidence type="ECO:0000256" key="10">
    <source>
        <dbReference type="SAM" id="MobiDB-lite"/>
    </source>
</evidence>
<organism evidence="12 13">
    <name type="scientific">Rhynchospora pubera</name>
    <dbReference type="NCBI Taxonomy" id="906938"/>
    <lineage>
        <taxon>Eukaryota</taxon>
        <taxon>Viridiplantae</taxon>
        <taxon>Streptophyta</taxon>
        <taxon>Embryophyta</taxon>
        <taxon>Tracheophyta</taxon>
        <taxon>Spermatophyta</taxon>
        <taxon>Magnoliopsida</taxon>
        <taxon>Liliopsida</taxon>
        <taxon>Poales</taxon>
        <taxon>Cyperaceae</taxon>
        <taxon>Cyperoideae</taxon>
        <taxon>Rhynchosporeae</taxon>
        <taxon>Rhynchospora</taxon>
    </lineage>
</organism>
<keyword evidence="5 12" id="KW-0418">Kinase</keyword>
<dbReference type="InterPro" id="IPR017441">
    <property type="entry name" value="Protein_kinase_ATP_BS"/>
</dbReference>
<dbReference type="GO" id="GO:0004674">
    <property type="term" value="F:protein serine/threonine kinase activity"/>
    <property type="evidence" value="ECO:0007669"/>
    <property type="project" value="UniProtKB-KW"/>
</dbReference>
<sequence>MGREGEYEKINEQRLQEITIAEAAHLREQAQKQLAEALNIEKKKNDETVEELEKTKGELNKLKQSLAEKESQLKEIEQTSSELNQTQESLNKKEKDYQEVDNSYNKRMEILAKEYEKFRIWIEDQASNSYGMVRFTEFTPQELEAATNDKMNTICLGIGGFGSVYKAVIGKTRFAMKTVSKERESLIKNLEDRLKDKKTFSWGERIKIAASICSALVFLHNTKPNPIAHGDLKPSNILFDVNNVCKLSDFGISRLLNYTNDTITPNHITQLPKGTPFYRDPEFEASGQLTPQSDVYAFGIIMLQLVTGKGPIKIREFVFRKLQTTLDDINLKIFKERTLLQQQKLIEKLLEDAKLVEWPIDVAVKMTSLGLWCSADERKDRPDLMTEVWSEIESMNGFDPNN</sequence>
<dbReference type="AlphaFoldDB" id="A0AAV8FVG9"/>
<dbReference type="Pfam" id="PF00069">
    <property type="entry name" value="Pkinase"/>
    <property type="match status" value="1"/>
</dbReference>
<feature type="binding site" evidence="8">
    <location>
        <position position="177"/>
    </location>
    <ligand>
        <name>ATP</name>
        <dbReference type="ChEBI" id="CHEBI:30616"/>
    </ligand>
</feature>